<keyword evidence="11" id="KW-1185">Reference proteome</keyword>
<dbReference type="GO" id="GO:0004352">
    <property type="term" value="F:glutamate dehydrogenase (NAD+) activity"/>
    <property type="evidence" value="ECO:0007669"/>
    <property type="project" value="TreeGrafter"/>
</dbReference>
<dbReference type="STRING" id="555088.DealDRAFT_0657"/>
<dbReference type="SUPFAM" id="SSF53223">
    <property type="entry name" value="Aminoacid dehydrogenase-like, N-terminal domain"/>
    <property type="match status" value="1"/>
</dbReference>
<dbReference type="GO" id="GO:0000166">
    <property type="term" value="F:nucleotide binding"/>
    <property type="evidence" value="ECO:0007669"/>
    <property type="project" value="UniProtKB-KW"/>
</dbReference>
<dbReference type="Proteomes" id="UP000006443">
    <property type="component" value="Unassembled WGS sequence"/>
</dbReference>
<dbReference type="InterPro" id="IPR046346">
    <property type="entry name" value="Aminoacid_DH-like_N_sf"/>
</dbReference>
<dbReference type="AlphaFoldDB" id="C0GDU8"/>
<keyword evidence="6" id="KW-0520">NAD</keyword>
<feature type="binding site" evidence="6">
    <location>
        <position position="191"/>
    </location>
    <ligand>
        <name>NAD(+)</name>
        <dbReference type="ChEBI" id="CHEBI:57540"/>
    </ligand>
</feature>
<reference evidence="10 11" key="1">
    <citation type="submission" date="2009-02" db="EMBL/GenBank/DDBJ databases">
        <title>Sequencing of the draft genome and assembly of Dethiobacter alkaliphilus AHT 1.</title>
        <authorList>
            <consortium name="US DOE Joint Genome Institute (JGI-PGF)"/>
            <person name="Lucas S."/>
            <person name="Copeland A."/>
            <person name="Lapidus A."/>
            <person name="Glavina del Rio T."/>
            <person name="Dalin E."/>
            <person name="Tice H."/>
            <person name="Bruce D."/>
            <person name="Goodwin L."/>
            <person name="Pitluck S."/>
            <person name="Larimer F."/>
            <person name="Land M.L."/>
            <person name="Hauser L."/>
            <person name="Muyzer G."/>
        </authorList>
    </citation>
    <scope>NUCLEOTIDE SEQUENCE [LARGE SCALE GENOMIC DNA]</scope>
    <source>
        <strain evidence="10 11">AHT 1</strain>
    </source>
</reference>
<dbReference type="GO" id="GO:0006538">
    <property type="term" value="P:L-glutamate catabolic process"/>
    <property type="evidence" value="ECO:0007669"/>
    <property type="project" value="TreeGrafter"/>
</dbReference>
<evidence type="ECO:0000313" key="11">
    <source>
        <dbReference type="Proteomes" id="UP000006443"/>
    </source>
</evidence>
<organism evidence="10 11">
    <name type="scientific">Dethiobacter alkaliphilus AHT 1</name>
    <dbReference type="NCBI Taxonomy" id="555088"/>
    <lineage>
        <taxon>Bacteria</taxon>
        <taxon>Bacillati</taxon>
        <taxon>Bacillota</taxon>
        <taxon>Dethiobacteria</taxon>
        <taxon>Dethiobacterales</taxon>
        <taxon>Dethiobacteraceae</taxon>
        <taxon>Dethiobacter</taxon>
    </lineage>
</organism>
<feature type="binding site" evidence="6">
    <location>
        <position position="350"/>
    </location>
    <ligand>
        <name>substrate</name>
    </ligand>
</feature>
<feature type="domain" description="Glutamate/phenylalanine/leucine/valine/L-tryptophan dehydrogenase C-terminal" evidence="9">
    <location>
        <begin position="184"/>
        <end position="414"/>
    </location>
</feature>
<dbReference type="InterPro" id="IPR006097">
    <property type="entry name" value="Glu/Leu/Phe/Val/Trp_DH_dimer"/>
</dbReference>
<evidence type="ECO:0000256" key="8">
    <source>
        <dbReference type="RuleBase" id="RU004417"/>
    </source>
</evidence>
<feature type="binding site" evidence="6">
    <location>
        <position position="222"/>
    </location>
    <ligand>
        <name>NAD(+)</name>
        <dbReference type="ChEBI" id="CHEBI:57540"/>
    </ligand>
</feature>
<evidence type="ECO:0000256" key="1">
    <source>
        <dbReference type="ARBA" id="ARBA00006382"/>
    </source>
</evidence>
<dbReference type="eggNOG" id="COG0334">
    <property type="taxonomic scope" value="Bacteria"/>
</dbReference>
<evidence type="ECO:0000256" key="4">
    <source>
        <dbReference type="PIRNR" id="PIRNR000185"/>
    </source>
</evidence>
<dbReference type="PANTHER" id="PTHR11606">
    <property type="entry name" value="GLUTAMATE DEHYDROGENASE"/>
    <property type="match status" value="1"/>
</dbReference>
<evidence type="ECO:0000256" key="3">
    <source>
        <dbReference type="ARBA" id="ARBA00023002"/>
    </source>
</evidence>
<dbReference type="InterPro" id="IPR006096">
    <property type="entry name" value="Glu/Leu/Phe/Val/Trp_DH_C"/>
</dbReference>
<evidence type="ECO:0000259" key="9">
    <source>
        <dbReference type="SMART" id="SM00839"/>
    </source>
</evidence>
<dbReference type="PRINTS" id="PR00082">
    <property type="entry name" value="GLFDHDRGNASE"/>
</dbReference>
<dbReference type="FunFam" id="3.40.50.10860:FF:000003">
    <property type="entry name" value="Glutamate dehydrogenase"/>
    <property type="match status" value="1"/>
</dbReference>
<sequence length="416" mass="44824">MVTESLNAFEIAQQQIHEAGKYINLDPALEAIIKEPKRVLIVSFPVKMDDGTTKVFQGIRSQHNDAIGPCKGGIRFHPDVTVDEVKALSMWMTFKCGVVGLPYGGGKGGVICNPKEMSQGELERVARGFIEAIAAIVGPDKDIPAPDVYTNAQVMAWMMDTYSRIAGSNQFGVITGKPIIVGGSLGRNEATAQGCIYTIIKAAEKIGLNLQGATVAIQGYGNAGYIAARLLHDLGCKLVAVSDSRGAVYSEDGVDPSHLLEHKQKTGSCVEFGTCSLITGEDLLEMDVDILVPAALENVITSKNAANIKAKIVAEAANGPTTPDADKVLFENGVMVIPDILANAGGVTVSYFEWVQNLMNYYWTKEEVNTKLKALMFDAFDKTYITSQEHKVDMRTAAYINSITRLSEAIKARGLV</sequence>
<proteinExistence type="inferred from homology"/>
<evidence type="ECO:0000256" key="5">
    <source>
        <dbReference type="PIRSR" id="PIRSR000185-1"/>
    </source>
</evidence>
<dbReference type="InterPro" id="IPR033922">
    <property type="entry name" value="NAD_bind_Glu_DH"/>
</dbReference>
<evidence type="ECO:0000256" key="2">
    <source>
        <dbReference type="ARBA" id="ARBA00012896"/>
    </source>
</evidence>
<feature type="site" description="Important for catalysis" evidence="7">
    <location>
        <position position="147"/>
    </location>
</feature>
<dbReference type="Gene3D" id="3.40.50.10860">
    <property type="entry name" value="Leucine Dehydrogenase, chain A, domain 1"/>
    <property type="match status" value="1"/>
</dbReference>
<feature type="binding site" evidence="6">
    <location>
        <position position="95"/>
    </location>
    <ligand>
        <name>substrate</name>
    </ligand>
</feature>
<name>C0GDU8_DETAL</name>
<comment type="caution">
    <text evidence="10">The sequence shown here is derived from an EMBL/GenBank/DDBJ whole genome shotgun (WGS) entry which is preliminary data.</text>
</comment>
<accession>C0GDU8</accession>
<dbReference type="OrthoDB" id="9803297at2"/>
<dbReference type="SMART" id="SM00839">
    <property type="entry name" value="ELFV_dehydrog"/>
    <property type="match status" value="1"/>
</dbReference>
<keyword evidence="6" id="KW-0547">Nucleotide-binding</keyword>
<protein>
    <recommendedName>
        <fullName evidence="2 4">Glutamate dehydrogenase</fullName>
    </recommendedName>
</protein>
<dbReference type="PIRSF" id="PIRSF000185">
    <property type="entry name" value="Glu_DH"/>
    <property type="match status" value="1"/>
</dbReference>
<evidence type="ECO:0000256" key="6">
    <source>
        <dbReference type="PIRSR" id="PIRSR000185-2"/>
    </source>
</evidence>
<dbReference type="Pfam" id="PF02812">
    <property type="entry name" value="ELFV_dehydrog_N"/>
    <property type="match status" value="1"/>
</dbReference>
<feature type="binding site" evidence="6">
    <location>
        <position position="71"/>
    </location>
    <ligand>
        <name>substrate</name>
    </ligand>
</feature>
<dbReference type="InterPro" id="IPR014362">
    <property type="entry name" value="Glu_DH"/>
</dbReference>
<dbReference type="Gene3D" id="3.40.50.720">
    <property type="entry name" value="NAD(P)-binding Rossmann-like Domain"/>
    <property type="match status" value="1"/>
</dbReference>
<dbReference type="CDD" id="cd01076">
    <property type="entry name" value="NAD_bind_1_Glu_DH"/>
    <property type="match status" value="1"/>
</dbReference>
<dbReference type="Pfam" id="PF00208">
    <property type="entry name" value="ELFV_dehydrog"/>
    <property type="match status" value="1"/>
</dbReference>
<dbReference type="EMBL" id="ACJM01000003">
    <property type="protein sequence ID" value="EEG78242.1"/>
    <property type="molecule type" value="Genomic_DNA"/>
</dbReference>
<dbReference type="InterPro" id="IPR033524">
    <property type="entry name" value="Glu/Leu/Phe/Val_DH_AS"/>
</dbReference>
<gene>
    <name evidence="10" type="ORF">DealDRAFT_0657</name>
</gene>
<dbReference type="InterPro" id="IPR036291">
    <property type="entry name" value="NAD(P)-bd_dom_sf"/>
</dbReference>
<dbReference type="PROSITE" id="PS00074">
    <property type="entry name" value="GLFV_DEHYDROGENASE"/>
    <property type="match status" value="1"/>
</dbReference>
<evidence type="ECO:0000256" key="7">
    <source>
        <dbReference type="PIRSR" id="PIRSR000185-3"/>
    </source>
</evidence>
<dbReference type="RefSeq" id="WP_008514843.1">
    <property type="nucleotide sequence ID" value="NZ_ACJM01000003.1"/>
</dbReference>
<dbReference type="PANTHER" id="PTHR11606:SF13">
    <property type="entry name" value="GLUTAMATE DEHYDROGENASE 1, MITOCHONDRIAL"/>
    <property type="match status" value="1"/>
</dbReference>
<keyword evidence="3 4" id="KW-0560">Oxidoreductase</keyword>
<dbReference type="SUPFAM" id="SSF51735">
    <property type="entry name" value="NAD(P)-binding Rossmann-fold domains"/>
    <property type="match status" value="1"/>
</dbReference>
<dbReference type="InterPro" id="IPR006095">
    <property type="entry name" value="Glu/Leu/Phe/Val/Trp_DH"/>
</dbReference>
<feature type="active site" description="Proton donor" evidence="5">
    <location>
        <position position="107"/>
    </location>
</feature>
<evidence type="ECO:0000313" key="10">
    <source>
        <dbReference type="EMBL" id="EEG78242.1"/>
    </source>
</evidence>
<comment type="similarity">
    <text evidence="1 4 8">Belongs to the Glu/Leu/Phe/Val dehydrogenases family.</text>
</comment>